<dbReference type="AlphaFoldDB" id="A0A9W4HA19"/>
<dbReference type="Gene3D" id="3.40.50.300">
    <property type="entry name" value="P-loop containing nucleotide triphosphate hydrolases"/>
    <property type="match status" value="1"/>
</dbReference>
<comment type="caution">
    <text evidence="2">The sequence shown here is derived from an EMBL/GenBank/DDBJ whole genome shotgun (WGS) entry which is preliminary data.</text>
</comment>
<dbReference type="InterPro" id="IPR027417">
    <property type="entry name" value="P-loop_NTPase"/>
</dbReference>
<dbReference type="PANTHER" id="PTHR36978:SF4">
    <property type="entry name" value="P-LOOP CONTAINING NUCLEOSIDE TRIPHOSPHATE HYDROLASE PROTEIN"/>
    <property type="match status" value="1"/>
</dbReference>
<protein>
    <recommendedName>
        <fullName evidence="4">P-loop containing nucleoside triphosphate hydrolase protein</fullName>
    </recommendedName>
</protein>
<keyword evidence="3" id="KW-1185">Reference proteome</keyword>
<dbReference type="OrthoDB" id="408152at2759"/>
<keyword evidence="1" id="KW-0812">Transmembrane</keyword>
<proteinExistence type="predicted"/>
<gene>
    <name evidence="2" type="ORF">POLS_LOCUS286</name>
</gene>
<keyword evidence="1" id="KW-1133">Transmembrane helix</keyword>
<feature type="transmembrane region" description="Helical" evidence="1">
    <location>
        <begin position="247"/>
        <end position="267"/>
    </location>
</feature>
<evidence type="ECO:0000256" key="1">
    <source>
        <dbReference type="SAM" id="Phobius"/>
    </source>
</evidence>
<name>A0A9W4HA19_PENOL</name>
<dbReference type="Proteomes" id="UP001153618">
    <property type="component" value="Unassembled WGS sequence"/>
</dbReference>
<evidence type="ECO:0000313" key="2">
    <source>
        <dbReference type="EMBL" id="CAG7944238.1"/>
    </source>
</evidence>
<evidence type="ECO:0000313" key="3">
    <source>
        <dbReference type="Proteomes" id="UP001153618"/>
    </source>
</evidence>
<dbReference type="Pfam" id="PF17784">
    <property type="entry name" value="Sulfotransfer_4"/>
    <property type="match status" value="1"/>
</dbReference>
<organism evidence="2 3">
    <name type="scientific">Penicillium olsonii</name>
    <dbReference type="NCBI Taxonomy" id="99116"/>
    <lineage>
        <taxon>Eukaryota</taxon>
        <taxon>Fungi</taxon>
        <taxon>Dikarya</taxon>
        <taxon>Ascomycota</taxon>
        <taxon>Pezizomycotina</taxon>
        <taxon>Eurotiomycetes</taxon>
        <taxon>Eurotiomycetidae</taxon>
        <taxon>Eurotiales</taxon>
        <taxon>Aspergillaceae</taxon>
        <taxon>Penicillium</taxon>
    </lineage>
</organism>
<reference evidence="2" key="1">
    <citation type="submission" date="2021-07" db="EMBL/GenBank/DDBJ databases">
        <authorList>
            <person name="Branca A.L. A."/>
        </authorList>
    </citation>
    <scope>NUCLEOTIDE SEQUENCE</scope>
</reference>
<accession>A0A9W4HA19</accession>
<dbReference type="SUPFAM" id="SSF52540">
    <property type="entry name" value="P-loop containing nucleoside triphosphate hydrolases"/>
    <property type="match status" value="1"/>
</dbReference>
<dbReference type="EMBL" id="CAJVOS010000006">
    <property type="protein sequence ID" value="CAG7944238.1"/>
    <property type="molecule type" value="Genomic_DNA"/>
</dbReference>
<dbReference type="InterPro" id="IPR040632">
    <property type="entry name" value="Sulfotransfer_4"/>
</dbReference>
<keyword evidence="1" id="KW-0472">Membrane</keyword>
<sequence length="281" mass="31702">MPAEVQPMKVIVASPSRSGTLGLYQAMQILGFRTYHLVECIANRGLPHMEVFEEAVTAEHNSLSGIKKYDRADYDRWLGDYSCIVEVPSYLGTGLIEAYVNDPDVKFILTERNPEKWATSINKTIGPNAEMSHQFPFLILKYFNATMYHTHTLIELIYRVMSKCTARGEAENVENIQKHYTEYVKKVKEVIPADRLCHIQLEDGLGWENICPFLDLPIPEQAYPGRNEPEKMHQLSKQMLKPMIMGAVTKLSAIAIPVVGITCWAAMKYGPKVVAAVGKPQ</sequence>
<dbReference type="PANTHER" id="PTHR36978">
    <property type="entry name" value="P-LOOP CONTAINING NUCLEOTIDE TRIPHOSPHATE HYDROLASE"/>
    <property type="match status" value="1"/>
</dbReference>
<evidence type="ECO:0008006" key="4">
    <source>
        <dbReference type="Google" id="ProtNLM"/>
    </source>
</evidence>